<name>A0ABY6C8W2_9HYPH</name>
<sequence>MVAVSTAYSANTYYSVAASQTANAKTTGTASPAASTATDAAATSVTLSDAAKAALAAKDFATVLAEARAKLNALLTEAGRTNPLEKDKLALDLSSLDARELYAMASDDSFTSDEQKAAGLEMQRRLEAALAGPAAVAKVTGNYQGLYKAAAEYLDSLGAEEKAAPDWIAARAAVTEGLKQLQTDPKKLPDAGEDDPVAIYLALLKAGETTTPRPITDVATSARSTLDALYADATAAGKAPTFNKNTTVGTYIDLSKFDSRTLSSIVLDTSGKFTAEETRAADQALRAKSGAALVAGFQNAAKSSDPTAFSQNIISIYSAMSPEERQAAGWSEDFYKAALGSYQSTSQLVKMFADAGGTSTSFLGLLGQ</sequence>
<accession>A0ABY6C8W2</accession>
<dbReference type="EMBL" id="CP104965">
    <property type="protein sequence ID" value="UXN68609.1"/>
    <property type="molecule type" value="Genomic_DNA"/>
</dbReference>
<proteinExistence type="predicted"/>
<organism evidence="1 2">
    <name type="scientific">Devosia neptuniae</name>
    <dbReference type="NCBI Taxonomy" id="191302"/>
    <lineage>
        <taxon>Bacteria</taxon>
        <taxon>Pseudomonadati</taxon>
        <taxon>Pseudomonadota</taxon>
        <taxon>Alphaproteobacteria</taxon>
        <taxon>Hyphomicrobiales</taxon>
        <taxon>Devosiaceae</taxon>
        <taxon>Devosia</taxon>
    </lineage>
</organism>
<protein>
    <recommendedName>
        <fullName evidence="3">DUF1217 domain-containing protein</fullName>
    </recommendedName>
</protein>
<keyword evidence="2" id="KW-1185">Reference proteome</keyword>
<evidence type="ECO:0000313" key="2">
    <source>
        <dbReference type="Proteomes" id="UP001061862"/>
    </source>
</evidence>
<evidence type="ECO:0000313" key="1">
    <source>
        <dbReference type="EMBL" id="UXN68609.1"/>
    </source>
</evidence>
<reference evidence="1 2" key="1">
    <citation type="submission" date="2022-09" db="EMBL/GenBank/DDBJ databases">
        <title>Interaction between co-microsymbionts with complementary sets of symbiotic genes in legume-rhizobium systems.</title>
        <authorList>
            <person name="Safronova V."/>
            <person name="Sazanova A."/>
            <person name="Afonin A."/>
            <person name="Chirak E."/>
        </authorList>
    </citation>
    <scope>NUCLEOTIDE SEQUENCE [LARGE SCALE GENOMIC DNA]</scope>
    <source>
        <strain evidence="1 2">A18/4-1</strain>
    </source>
</reference>
<evidence type="ECO:0008006" key="3">
    <source>
        <dbReference type="Google" id="ProtNLM"/>
    </source>
</evidence>
<gene>
    <name evidence="1" type="ORF">N8A98_15265</name>
</gene>
<dbReference type="Proteomes" id="UP001061862">
    <property type="component" value="Chromosome"/>
</dbReference>
<dbReference type="RefSeq" id="WP_262166533.1">
    <property type="nucleotide sequence ID" value="NZ_CP104965.1"/>
</dbReference>